<keyword evidence="6" id="KW-1185">Reference proteome</keyword>
<dbReference type="PANTHER" id="PTHR30373">
    <property type="entry name" value="UPF0603 PROTEIN YGCG"/>
    <property type="match status" value="1"/>
</dbReference>
<feature type="domain" description="TPM" evidence="4">
    <location>
        <begin position="43"/>
        <end position="165"/>
    </location>
</feature>
<evidence type="ECO:0000256" key="1">
    <source>
        <dbReference type="SAM" id="MobiDB-lite"/>
    </source>
</evidence>
<dbReference type="RefSeq" id="WP_025374318.1">
    <property type="nucleotide sequence ID" value="NZ_CP003915.1"/>
</dbReference>
<feature type="transmembrane region" description="Helical" evidence="2">
    <location>
        <begin position="193"/>
        <end position="213"/>
    </location>
</feature>
<dbReference type="Gene3D" id="3.10.310.50">
    <property type="match status" value="1"/>
</dbReference>
<sequence>MKKNFIAPFSFLFALFFCVNALAQYTVESIPNPKAQGHNYYLSDPDSYVSGNTAAELNQISTSIEQNNGSEFAIVVVNDYEGPSDFSFAMDLFSHWKIGKQGSDNGLLLFLAMDRHEYRFISGYGIEGVFPDALLKEIGETYLVPYLKSGNTDMALLATAKAVQSVFLSPAHQLELAGLQAYRPTFWNKHAAAFEQSLGVIILFAIGYGWIRWARERARKKFMTSKKKYDGHVFWYAFFSYLFLLFLTFFVFVFLEIVDQVYRFNNLPYFVAAFGALYLFFHYHQAIQFLKKGSKDKQTALQMQIAFVRMSLLPLLLSPFAYKAYFNLARNQKDMRARATPPDSKRPWTRLNRDSLKSADLEQYLGKLHLREEKIDARSYEIWRDDATGATSLVEFAGSESDHYSRCPSCHGNTLKKPAVKVLKRPTYSKTGTGENIQECDFCDYKKSLGMVTLPVLQRSSESGSSSGSGGSSSSSSGSSFGGGSSGGGGAGGRW</sequence>
<evidence type="ECO:0000313" key="5">
    <source>
        <dbReference type="EMBL" id="AHG65621.1"/>
    </source>
</evidence>
<dbReference type="KEGG" id="amim:MIM_c35610"/>
<keyword evidence="2" id="KW-0812">Transmembrane</keyword>
<keyword evidence="3" id="KW-0732">Signal</keyword>
<dbReference type="InterPro" id="IPR007621">
    <property type="entry name" value="TPM_dom"/>
</dbReference>
<feature type="compositionally biased region" description="Gly residues" evidence="1">
    <location>
        <begin position="480"/>
        <end position="495"/>
    </location>
</feature>
<feature type="compositionally biased region" description="Low complexity" evidence="1">
    <location>
        <begin position="460"/>
        <end position="479"/>
    </location>
</feature>
<gene>
    <name evidence="5" type="ORF">MIM_c35610</name>
</gene>
<feature type="region of interest" description="Disordered" evidence="1">
    <location>
        <begin position="456"/>
        <end position="495"/>
    </location>
</feature>
<dbReference type="AlphaFoldDB" id="W0PG00"/>
<feature type="chain" id="PRO_5004794067" evidence="3">
    <location>
        <begin position="24"/>
        <end position="495"/>
    </location>
</feature>
<dbReference type="PANTHER" id="PTHR30373:SF2">
    <property type="entry name" value="UPF0603 PROTEIN YGCG"/>
    <property type="match status" value="1"/>
</dbReference>
<accession>W0PG00</accession>
<dbReference type="EMBL" id="CP003915">
    <property type="protein sequence ID" value="AHG65621.1"/>
    <property type="molecule type" value="Genomic_DNA"/>
</dbReference>
<proteinExistence type="predicted"/>
<dbReference type="Pfam" id="PF04536">
    <property type="entry name" value="TPM_phosphatase"/>
    <property type="match status" value="1"/>
</dbReference>
<feature type="signal peptide" evidence="3">
    <location>
        <begin position="1"/>
        <end position="23"/>
    </location>
</feature>
<dbReference type="STRING" id="1247726.MIM_c35610"/>
<feature type="transmembrane region" description="Helical" evidence="2">
    <location>
        <begin position="233"/>
        <end position="255"/>
    </location>
</feature>
<evidence type="ECO:0000313" key="6">
    <source>
        <dbReference type="Proteomes" id="UP000019095"/>
    </source>
</evidence>
<dbReference type="HOGENOM" id="CLU_035211_4_0_4"/>
<organism evidence="5 6">
    <name type="scientific">Advenella mimigardefordensis (strain DSM 17166 / LMG 22922 / DPN7)</name>
    <dbReference type="NCBI Taxonomy" id="1247726"/>
    <lineage>
        <taxon>Bacteria</taxon>
        <taxon>Pseudomonadati</taxon>
        <taxon>Pseudomonadota</taxon>
        <taxon>Betaproteobacteria</taxon>
        <taxon>Burkholderiales</taxon>
        <taxon>Alcaligenaceae</taxon>
    </lineage>
</organism>
<keyword evidence="2" id="KW-0472">Membrane</keyword>
<dbReference type="eggNOG" id="COG1512">
    <property type="taxonomic scope" value="Bacteria"/>
</dbReference>
<keyword evidence="2" id="KW-1133">Transmembrane helix</keyword>
<evidence type="ECO:0000256" key="3">
    <source>
        <dbReference type="SAM" id="SignalP"/>
    </source>
</evidence>
<feature type="transmembrane region" description="Helical" evidence="2">
    <location>
        <begin position="267"/>
        <end position="284"/>
    </location>
</feature>
<name>W0PG00_ADVMD</name>
<reference evidence="5 6" key="1">
    <citation type="journal article" date="2014" name="Microbiology">
        <title>Unravelling the complete genome sequence of Advenella mimigardefordensis strain DPN7T and novel insights in the catabolism of the xenobiotic polythioester precursor 3,3'-dithiodipropionate.</title>
        <authorList>
            <person name="Wubbeler J.H."/>
            <person name="Hiessl S."/>
            <person name="Schuldes J."/>
            <person name="Thurmer A."/>
            <person name="Daniel R."/>
            <person name="Steinbuchel A."/>
        </authorList>
    </citation>
    <scope>NUCLEOTIDE SEQUENCE [LARGE SCALE GENOMIC DNA]</scope>
    <source>
        <strain evidence="6">DSM 17166 / LMG 22922 / DPN7</strain>
    </source>
</reference>
<dbReference type="PATRIC" id="fig|1247726.3.peg.3940"/>
<evidence type="ECO:0000259" key="4">
    <source>
        <dbReference type="Pfam" id="PF04536"/>
    </source>
</evidence>
<evidence type="ECO:0000256" key="2">
    <source>
        <dbReference type="SAM" id="Phobius"/>
    </source>
</evidence>
<dbReference type="Proteomes" id="UP000019095">
    <property type="component" value="Chromosome"/>
</dbReference>
<protein>
    <submittedName>
        <fullName evidence="5">Putative membrane protein</fullName>
    </submittedName>
</protein>
<dbReference type="OrthoDB" id="9810918at2"/>
<feature type="transmembrane region" description="Helical" evidence="2">
    <location>
        <begin position="305"/>
        <end position="326"/>
    </location>
</feature>